<sequence>MPFQGSQGLSKNGPAQPSLVFTTAFAAVNTPMVRRMESSTRAFGLICGVDKENMIITWSLSSLLGWDWSYTDSLSDHGIEGLPVSSDSLLGKLTFWVVVHSLSGGNALFTVNQSRIYNIVPSLDYELFAHADEAIAMVRKIH</sequence>
<reference evidence="2" key="1">
    <citation type="journal article" date="2011" name="Science">
        <title>The plant cell wall-decomposing machinery underlies the functional diversity of forest fungi.</title>
        <authorList>
            <person name="Eastwood D.C."/>
            <person name="Floudas D."/>
            <person name="Binder M."/>
            <person name="Majcherczyk A."/>
            <person name="Schneider P."/>
            <person name="Aerts A."/>
            <person name="Asiegbu F.O."/>
            <person name="Baker S.E."/>
            <person name="Barry K."/>
            <person name="Bendiksby M."/>
            <person name="Blumentritt M."/>
            <person name="Coutinho P.M."/>
            <person name="Cullen D."/>
            <person name="de Vries R.P."/>
            <person name="Gathman A."/>
            <person name="Goodell B."/>
            <person name="Henrissat B."/>
            <person name="Ihrmark K."/>
            <person name="Kauserud H."/>
            <person name="Kohler A."/>
            <person name="LaButti K."/>
            <person name="Lapidus A."/>
            <person name="Lavin J.L."/>
            <person name="Lee Y.-H."/>
            <person name="Lindquist E."/>
            <person name="Lilly W."/>
            <person name="Lucas S."/>
            <person name="Morin E."/>
            <person name="Murat C."/>
            <person name="Oguiza J.A."/>
            <person name="Park J."/>
            <person name="Pisabarro A.G."/>
            <person name="Riley R."/>
            <person name="Rosling A."/>
            <person name="Salamov A."/>
            <person name="Schmidt O."/>
            <person name="Schmutz J."/>
            <person name="Skrede I."/>
            <person name="Stenlid J."/>
            <person name="Wiebenga A."/>
            <person name="Xie X."/>
            <person name="Kuees U."/>
            <person name="Hibbett D.S."/>
            <person name="Hoffmeister D."/>
            <person name="Hoegberg N."/>
            <person name="Martin F."/>
            <person name="Grigoriev I.V."/>
            <person name="Watkinson S.C."/>
        </authorList>
    </citation>
    <scope>NUCLEOTIDE SEQUENCE [LARGE SCALE GENOMIC DNA]</scope>
    <source>
        <strain evidence="2">strain S7.3</strain>
    </source>
</reference>
<accession>F8PZ30</accession>
<evidence type="ECO:0000313" key="1">
    <source>
        <dbReference type="EMBL" id="EGN99143.1"/>
    </source>
</evidence>
<dbReference type="AlphaFoldDB" id="F8PZ30"/>
<gene>
    <name evidence="1" type="ORF">SERLA73DRAFT_73697</name>
</gene>
<organism evidence="2">
    <name type="scientific">Serpula lacrymans var. lacrymans (strain S7.3)</name>
    <name type="common">Dry rot fungus</name>
    <dbReference type="NCBI Taxonomy" id="936435"/>
    <lineage>
        <taxon>Eukaryota</taxon>
        <taxon>Fungi</taxon>
        <taxon>Dikarya</taxon>
        <taxon>Basidiomycota</taxon>
        <taxon>Agaricomycotina</taxon>
        <taxon>Agaricomycetes</taxon>
        <taxon>Agaricomycetidae</taxon>
        <taxon>Boletales</taxon>
        <taxon>Coniophorineae</taxon>
        <taxon>Serpulaceae</taxon>
        <taxon>Serpula</taxon>
    </lineage>
</organism>
<dbReference type="Proteomes" id="UP000008063">
    <property type="component" value="Unassembled WGS sequence"/>
</dbReference>
<dbReference type="HOGENOM" id="CLU_1816978_0_0_1"/>
<dbReference type="InParanoid" id="F8PZ30"/>
<proteinExistence type="predicted"/>
<dbReference type="EMBL" id="GL945480">
    <property type="protein sequence ID" value="EGN99143.1"/>
    <property type="molecule type" value="Genomic_DNA"/>
</dbReference>
<keyword evidence="2" id="KW-1185">Reference proteome</keyword>
<name>F8PZ30_SERL3</name>
<protein>
    <submittedName>
        <fullName evidence="1">Uncharacterized protein</fullName>
    </submittedName>
</protein>
<evidence type="ECO:0000313" key="2">
    <source>
        <dbReference type="Proteomes" id="UP000008063"/>
    </source>
</evidence>